<keyword evidence="3" id="KW-0418">Kinase</keyword>
<reference evidence="3 4" key="1">
    <citation type="submission" date="2010-08" db="EMBL/GenBank/DDBJ databases">
        <authorList>
            <person name="Durkin A.S."/>
            <person name="Madupu R."/>
            <person name="Torralba M."/>
            <person name="Gillis M."/>
            <person name="Methe B."/>
            <person name="Sutton G."/>
            <person name="Nelson K.E."/>
        </authorList>
    </citation>
    <scope>NUCLEOTIDE SEQUENCE [LARGE SCALE GENOMIC DNA]</scope>
    <source>
        <strain evidence="3 4">PB189-T1-4</strain>
    </source>
</reference>
<evidence type="ECO:0000259" key="2">
    <source>
        <dbReference type="SMART" id="SM00065"/>
    </source>
</evidence>
<dbReference type="SUPFAM" id="SSF55874">
    <property type="entry name" value="ATPase domain of HSP90 chaperone/DNA topoisomerase II/histidine kinase"/>
    <property type="match status" value="1"/>
</dbReference>
<proteinExistence type="predicted"/>
<name>A0ABP2J5A2_9ACTN</name>
<dbReference type="InterPro" id="IPR003018">
    <property type="entry name" value="GAF"/>
</dbReference>
<dbReference type="RefSeq" id="WP_006303817.1">
    <property type="nucleotide sequence ID" value="NZ_AEDQ01000016.1"/>
</dbReference>
<evidence type="ECO:0000313" key="4">
    <source>
        <dbReference type="Proteomes" id="UP000004431"/>
    </source>
</evidence>
<dbReference type="InterPro" id="IPR003594">
    <property type="entry name" value="HATPase_dom"/>
</dbReference>
<keyword evidence="4" id="KW-1185">Reference proteome</keyword>
<organism evidence="3 4">
    <name type="scientific">Fannyhessea vaginae PB189-T1-4</name>
    <dbReference type="NCBI Taxonomy" id="866774"/>
    <lineage>
        <taxon>Bacteria</taxon>
        <taxon>Bacillati</taxon>
        <taxon>Actinomycetota</taxon>
        <taxon>Coriobacteriia</taxon>
        <taxon>Coriobacteriales</taxon>
        <taxon>Atopobiaceae</taxon>
        <taxon>Fannyhessea</taxon>
    </lineage>
</organism>
<evidence type="ECO:0000256" key="1">
    <source>
        <dbReference type="SAM" id="Phobius"/>
    </source>
</evidence>
<dbReference type="InterPro" id="IPR036890">
    <property type="entry name" value="HATPase_C_sf"/>
</dbReference>
<feature type="transmembrane region" description="Helical" evidence="1">
    <location>
        <begin position="12"/>
        <end position="32"/>
    </location>
</feature>
<protein>
    <submittedName>
        <fullName evidence="3">ATPase/histidine kinase/DNA gyrase B/HSP90 domain protein</fullName>
    </submittedName>
</protein>
<dbReference type="Proteomes" id="UP000004431">
    <property type="component" value="Unassembled WGS sequence"/>
</dbReference>
<sequence length="497" mass="54692">MSTRRTETYITIRFIVLLACSVLFLCMLSLAIIYSHVISAIIAGCGLALIIVWSGARMFTPHDYRSEATERTLRIASAALSHMADGLSEESCNAVCQLLLSETGARAIAMTNTETTLAYVGSETPISQVGLPISDAVAHVLESKRVQTFTIANQEEWTRDIAQHIAPLHTNTPHATDTASNTASAGAHPSVHVHDMRKLPYKGFQAGIVAPLIVAERPVGTLKLYYAHGRDINHTQLTIVRGLAELLSTQLSVYELDRQEELTARAELKALQAQINPHFLFNTLNTIASFTRTNPEKARELLRDFSSFYRHTLESSQTLVELSEELTQTSRYLQIEKARFGEDRIIKMEHIDERCRSMLVPGFILQPIVENAVRHAMRDDMPLHIDIQAAVDDNDVLLSVTDDGLGMSDVAAQQLLKAAKTSFMPTGAPRKTAARNQGTGIALRNVADRIERFYAPGSGVEIVSKVNEGTSVTLRLCDAAGDNAQFHVGHANEESKH</sequence>
<keyword evidence="3" id="KW-0808">Transferase</keyword>
<comment type="caution">
    <text evidence="3">The sequence shown here is derived from an EMBL/GenBank/DDBJ whole genome shotgun (WGS) entry which is preliminary data.</text>
</comment>
<dbReference type="PANTHER" id="PTHR34220">
    <property type="entry name" value="SENSOR HISTIDINE KINASE YPDA"/>
    <property type="match status" value="1"/>
</dbReference>
<accession>A0ABP2J5A2</accession>
<dbReference type="InterPro" id="IPR029016">
    <property type="entry name" value="GAF-like_dom_sf"/>
</dbReference>
<keyword evidence="1" id="KW-1133">Transmembrane helix</keyword>
<dbReference type="SMART" id="SM00065">
    <property type="entry name" value="GAF"/>
    <property type="match status" value="1"/>
</dbReference>
<dbReference type="SUPFAM" id="SSF55781">
    <property type="entry name" value="GAF domain-like"/>
    <property type="match status" value="1"/>
</dbReference>
<dbReference type="EMBL" id="AEDQ01000016">
    <property type="protein sequence ID" value="EFL44411.1"/>
    <property type="molecule type" value="Genomic_DNA"/>
</dbReference>
<dbReference type="Gene3D" id="3.30.450.40">
    <property type="match status" value="1"/>
</dbReference>
<dbReference type="Gene3D" id="3.30.565.10">
    <property type="entry name" value="Histidine kinase-like ATPase, C-terminal domain"/>
    <property type="match status" value="1"/>
</dbReference>
<keyword evidence="1" id="KW-0472">Membrane</keyword>
<gene>
    <name evidence="3" type="ORF">HMPREF9248_0434</name>
</gene>
<evidence type="ECO:0000313" key="3">
    <source>
        <dbReference type="EMBL" id="EFL44411.1"/>
    </source>
</evidence>
<dbReference type="InterPro" id="IPR050640">
    <property type="entry name" value="Bact_2-comp_sensor_kinase"/>
</dbReference>
<dbReference type="InterPro" id="IPR010559">
    <property type="entry name" value="Sig_transdc_His_kin_internal"/>
</dbReference>
<feature type="transmembrane region" description="Helical" evidence="1">
    <location>
        <begin position="38"/>
        <end position="56"/>
    </location>
</feature>
<dbReference type="PANTHER" id="PTHR34220:SF7">
    <property type="entry name" value="SENSOR HISTIDINE KINASE YPDA"/>
    <property type="match status" value="1"/>
</dbReference>
<feature type="domain" description="GAF" evidence="2">
    <location>
        <begin position="87"/>
        <end position="261"/>
    </location>
</feature>
<keyword evidence="1" id="KW-0812">Transmembrane</keyword>
<dbReference type="Pfam" id="PF02518">
    <property type="entry name" value="HATPase_c"/>
    <property type="match status" value="1"/>
</dbReference>
<dbReference type="GO" id="GO:0016301">
    <property type="term" value="F:kinase activity"/>
    <property type="evidence" value="ECO:0007669"/>
    <property type="project" value="UniProtKB-KW"/>
</dbReference>
<dbReference type="Pfam" id="PF06580">
    <property type="entry name" value="His_kinase"/>
    <property type="match status" value="1"/>
</dbReference>